<dbReference type="SUPFAM" id="SSF54534">
    <property type="entry name" value="FKBP-like"/>
    <property type="match status" value="1"/>
</dbReference>
<dbReference type="Pfam" id="PF01272">
    <property type="entry name" value="GreA_GreB"/>
    <property type="match status" value="1"/>
</dbReference>
<sequence>MRDVVRSRSVPQIIVSNADYERLIDLANASMQRLPEVAEELLAEMDRAKVVEDEAVPPHVVRMGSTVTFESDDGRVRTMTLVYPADESLDQHRISVMTPIGAALIGLGVGQSISWSARDGKNHRLTVTHVSTPASPSCQP</sequence>
<dbReference type="InterPro" id="IPR036953">
    <property type="entry name" value="GreA/GreB_C_sf"/>
</dbReference>
<dbReference type="RefSeq" id="WP_085935099.1">
    <property type="nucleotide sequence ID" value="NZ_FUWJ01000003.1"/>
</dbReference>
<dbReference type="GO" id="GO:0006354">
    <property type="term" value="P:DNA-templated transcription elongation"/>
    <property type="evidence" value="ECO:0007669"/>
    <property type="project" value="TreeGrafter"/>
</dbReference>
<dbReference type="OrthoDB" id="192847at2"/>
<dbReference type="PANTHER" id="PTHR30437">
    <property type="entry name" value="TRANSCRIPTION ELONGATION FACTOR GREA"/>
    <property type="match status" value="1"/>
</dbReference>
<dbReference type="GO" id="GO:0070063">
    <property type="term" value="F:RNA polymerase binding"/>
    <property type="evidence" value="ECO:0007669"/>
    <property type="project" value="InterPro"/>
</dbReference>
<evidence type="ECO:0000313" key="3">
    <source>
        <dbReference type="EMBL" id="SKA06826.1"/>
    </source>
</evidence>
<evidence type="ECO:0000259" key="1">
    <source>
        <dbReference type="Pfam" id="PF01272"/>
    </source>
</evidence>
<dbReference type="GO" id="GO:0003746">
    <property type="term" value="F:translation elongation factor activity"/>
    <property type="evidence" value="ECO:0007669"/>
    <property type="project" value="UniProtKB-KW"/>
</dbReference>
<dbReference type="InterPro" id="IPR029462">
    <property type="entry name" value="Rnk_N"/>
</dbReference>
<dbReference type="Proteomes" id="UP000190092">
    <property type="component" value="Unassembled WGS sequence"/>
</dbReference>
<organism evidence="3 4">
    <name type="scientific">Enhydrobacter aerosaccus</name>
    <dbReference type="NCBI Taxonomy" id="225324"/>
    <lineage>
        <taxon>Bacteria</taxon>
        <taxon>Pseudomonadati</taxon>
        <taxon>Pseudomonadota</taxon>
        <taxon>Alphaproteobacteria</taxon>
        <taxon>Hyphomicrobiales</taxon>
        <taxon>Enhydrobacter</taxon>
    </lineage>
</organism>
<feature type="domain" description="Transcription elongation factor GreA/GreB C-terminal" evidence="1">
    <location>
        <begin position="59"/>
        <end position="131"/>
    </location>
</feature>
<dbReference type="AlphaFoldDB" id="A0A1T4QT36"/>
<dbReference type="GO" id="GO:0032784">
    <property type="term" value="P:regulation of DNA-templated transcription elongation"/>
    <property type="evidence" value="ECO:0007669"/>
    <property type="project" value="InterPro"/>
</dbReference>
<dbReference type="Gene3D" id="1.10.286.20">
    <property type="match status" value="1"/>
</dbReference>
<dbReference type="InterPro" id="IPR023459">
    <property type="entry name" value="Tscrpt_elong_fac_GreA/B_fam"/>
</dbReference>
<dbReference type="Gene3D" id="3.10.50.30">
    <property type="entry name" value="Transcription elongation factor, GreA/GreB, C-terminal domain"/>
    <property type="match status" value="1"/>
</dbReference>
<name>A0A1T4QT36_9HYPH</name>
<dbReference type="EMBL" id="FUWJ01000003">
    <property type="protein sequence ID" value="SKA06826.1"/>
    <property type="molecule type" value="Genomic_DNA"/>
</dbReference>
<reference evidence="4" key="1">
    <citation type="submission" date="2017-02" db="EMBL/GenBank/DDBJ databases">
        <authorList>
            <person name="Varghese N."/>
            <person name="Submissions S."/>
        </authorList>
    </citation>
    <scope>NUCLEOTIDE SEQUENCE [LARGE SCALE GENOMIC DNA]</scope>
    <source>
        <strain evidence="4">ATCC 27094</strain>
    </source>
</reference>
<keyword evidence="4" id="KW-1185">Reference proteome</keyword>
<evidence type="ECO:0000313" key="4">
    <source>
        <dbReference type="Proteomes" id="UP000190092"/>
    </source>
</evidence>
<evidence type="ECO:0000259" key="2">
    <source>
        <dbReference type="Pfam" id="PF14760"/>
    </source>
</evidence>
<feature type="domain" description="Regulator of nucleoside diphosphate kinase N-terminal" evidence="2">
    <location>
        <begin position="11"/>
        <end position="51"/>
    </location>
</feature>
<proteinExistence type="predicted"/>
<dbReference type="NCBIfam" id="NF004396">
    <property type="entry name" value="PRK05753.1"/>
    <property type="match status" value="1"/>
</dbReference>
<keyword evidence="3" id="KW-0251">Elongation factor</keyword>
<dbReference type="Pfam" id="PF14760">
    <property type="entry name" value="Rnk_N"/>
    <property type="match status" value="1"/>
</dbReference>
<accession>A0A1T4QT36</accession>
<dbReference type="STRING" id="225324.SAMN02745126_03425"/>
<dbReference type="InterPro" id="IPR001437">
    <property type="entry name" value="Tscrpt_elong_fac_GreA/B_C"/>
</dbReference>
<keyword evidence="3" id="KW-0648">Protein biosynthesis</keyword>
<protein>
    <submittedName>
        <fullName evidence="3">GreA/GreB family elongation factor</fullName>
    </submittedName>
</protein>
<gene>
    <name evidence="3" type="ORF">SAMN02745126_03425</name>
</gene>
<dbReference type="GO" id="GO:0003677">
    <property type="term" value="F:DNA binding"/>
    <property type="evidence" value="ECO:0007669"/>
    <property type="project" value="InterPro"/>
</dbReference>
<dbReference type="PANTHER" id="PTHR30437:SF5">
    <property type="entry name" value="REGULATOR OF NUCLEOSIDE DIPHOSPHATE KINASE"/>
    <property type="match status" value="1"/>
</dbReference>